<keyword evidence="2" id="KW-1185">Reference proteome</keyword>
<reference evidence="3" key="1">
    <citation type="submission" date="2025-08" db="UniProtKB">
        <authorList>
            <consortium name="RefSeq"/>
        </authorList>
    </citation>
    <scope>IDENTIFICATION</scope>
</reference>
<name>A0ABM1E1K0_PRICU</name>
<sequence>MPLFEERPVWSKNAIVGNLNIDNSRLKTILPLFAYYFLTGPWRSLWVRIGYDPRKDPTAKKYQTLDFRVRQMSVDRMPISSKRGTFCYQKPTTVSKTQAQVALIQADDLGVGDAAVASTSTAGTREELEKITSTYTFIPNVLPPFRQMFYQLCDIQAPEVQAIVSRNDNKVAKELKTFT</sequence>
<dbReference type="GeneID" id="106808036"/>
<gene>
    <name evidence="3" type="primary">LOC106808036</name>
</gene>
<dbReference type="PANTHER" id="PTHR13230">
    <property type="entry name" value="GENERAL TRANSCRIPTION FACTOR IIIC, POLYPEPTIDE 5"/>
    <property type="match status" value="1"/>
</dbReference>
<dbReference type="InterPro" id="IPR019136">
    <property type="entry name" value="TF_IIIC_su-5_HTH"/>
</dbReference>
<dbReference type="RefSeq" id="XP_014666071.1">
    <property type="nucleotide sequence ID" value="XM_014810585.1"/>
</dbReference>
<dbReference type="PANTHER" id="PTHR13230:SF5">
    <property type="entry name" value="GENERAL TRANSCRIPTION FACTOR 3C POLYPEPTIDE 5"/>
    <property type="match status" value="1"/>
</dbReference>
<proteinExistence type="predicted"/>
<evidence type="ECO:0000259" key="1">
    <source>
        <dbReference type="Pfam" id="PF09734"/>
    </source>
</evidence>
<evidence type="ECO:0000313" key="2">
    <source>
        <dbReference type="Proteomes" id="UP000695022"/>
    </source>
</evidence>
<dbReference type="Proteomes" id="UP000695022">
    <property type="component" value="Unplaced"/>
</dbReference>
<accession>A0ABM1E1K0</accession>
<feature type="domain" description="Transcription factor IIIC subunit 5 HTH" evidence="1">
    <location>
        <begin position="3"/>
        <end position="68"/>
    </location>
</feature>
<dbReference type="Pfam" id="PF09734">
    <property type="entry name" value="Tau95"/>
    <property type="match status" value="1"/>
</dbReference>
<evidence type="ECO:0000313" key="3">
    <source>
        <dbReference type="RefSeq" id="XP_014666071.1"/>
    </source>
</evidence>
<organism evidence="2 3">
    <name type="scientific">Priapulus caudatus</name>
    <name type="common">Priapulid worm</name>
    <dbReference type="NCBI Taxonomy" id="37621"/>
    <lineage>
        <taxon>Eukaryota</taxon>
        <taxon>Metazoa</taxon>
        <taxon>Ecdysozoa</taxon>
        <taxon>Scalidophora</taxon>
        <taxon>Priapulida</taxon>
        <taxon>Priapulimorpha</taxon>
        <taxon>Priapulimorphida</taxon>
        <taxon>Priapulidae</taxon>
        <taxon>Priapulus</taxon>
    </lineage>
</organism>
<dbReference type="InterPro" id="IPR040454">
    <property type="entry name" value="TF_IIIC_Tfc1/Sfc1"/>
</dbReference>
<protein>
    <submittedName>
        <fullName evidence="3">General transcription factor 3C polypeptide 5-like</fullName>
    </submittedName>
</protein>